<evidence type="ECO:0000256" key="3">
    <source>
        <dbReference type="ARBA" id="ARBA00023002"/>
    </source>
</evidence>
<dbReference type="Proteomes" id="UP000290365">
    <property type="component" value="Chromosome"/>
</dbReference>
<dbReference type="KEGG" id="kbs:EPA93_28755"/>
<organism evidence="4 5">
    <name type="scientific">Ktedonosporobacter rubrisoli</name>
    <dbReference type="NCBI Taxonomy" id="2509675"/>
    <lineage>
        <taxon>Bacteria</taxon>
        <taxon>Bacillati</taxon>
        <taxon>Chloroflexota</taxon>
        <taxon>Ktedonobacteria</taxon>
        <taxon>Ktedonobacterales</taxon>
        <taxon>Ktedonosporobacteraceae</taxon>
        <taxon>Ktedonosporobacter</taxon>
    </lineage>
</organism>
<protein>
    <submittedName>
        <fullName evidence="4">Nitronate monooxygenase</fullName>
    </submittedName>
</protein>
<accession>A0A4P6K6P9</accession>
<dbReference type="SUPFAM" id="SSF51412">
    <property type="entry name" value="Inosine monophosphate dehydrogenase (IMPDH)"/>
    <property type="match status" value="1"/>
</dbReference>
<name>A0A4P6K6P9_KTERU</name>
<dbReference type="CDD" id="cd04730">
    <property type="entry name" value="NPD_like"/>
    <property type="match status" value="1"/>
</dbReference>
<keyword evidence="2" id="KW-0288">FMN</keyword>
<evidence type="ECO:0000313" key="4">
    <source>
        <dbReference type="EMBL" id="QBD83620.1"/>
    </source>
</evidence>
<dbReference type="PANTHER" id="PTHR32332:SF31">
    <property type="entry name" value="2-NITROPROPANE DIOXYGENASE FAMILY, PUTATIVE (AFU_ORTHOLOGUE AFUA_2G09850)-RELATED"/>
    <property type="match status" value="1"/>
</dbReference>
<sequence length="324" mass="34662">MLHTFLTTSWQLRYPIVGAPMAYVGRGRLAQAVSQGGGLGMIGIGSKETPELIAREAAIARGEDGQGRFGIGLMAWAIEQRPELLQASLEAGPFLLSISFGSPAPYVEELHRRGIQLAAQVHNRKEALEAAQAGVDLLVVQGSEAGGHTGHVGTLALLQTVLDNVQLPVLVAGGIATPRGVAAALAAGAQGVWVGTCLLASPECENTEAARARIIQAREDETVLTRAFDVAQGIPWPEQYPGRALRNSFAEQWHARIAELAQNESARQQMAEAMKRKDYDQAYIYAGEAVGLVKKEKPAAEVIRQMGDGAEQLLRERCNTLLAD</sequence>
<dbReference type="AlphaFoldDB" id="A0A4P6K6P9"/>
<keyword evidence="5" id="KW-1185">Reference proteome</keyword>
<dbReference type="Pfam" id="PF03060">
    <property type="entry name" value="NMO"/>
    <property type="match status" value="1"/>
</dbReference>
<evidence type="ECO:0000313" key="5">
    <source>
        <dbReference type="Proteomes" id="UP000290365"/>
    </source>
</evidence>
<proteinExistence type="predicted"/>
<dbReference type="InterPro" id="IPR004136">
    <property type="entry name" value="NMO"/>
</dbReference>
<dbReference type="InterPro" id="IPR013785">
    <property type="entry name" value="Aldolase_TIM"/>
</dbReference>
<evidence type="ECO:0000256" key="2">
    <source>
        <dbReference type="ARBA" id="ARBA00022643"/>
    </source>
</evidence>
<dbReference type="OrthoDB" id="9778912at2"/>
<dbReference type="PANTHER" id="PTHR32332">
    <property type="entry name" value="2-NITROPROPANE DIOXYGENASE"/>
    <property type="match status" value="1"/>
</dbReference>
<evidence type="ECO:0000256" key="1">
    <source>
        <dbReference type="ARBA" id="ARBA00022630"/>
    </source>
</evidence>
<dbReference type="EMBL" id="CP035758">
    <property type="protein sequence ID" value="QBD83620.1"/>
    <property type="molecule type" value="Genomic_DNA"/>
</dbReference>
<keyword evidence="4" id="KW-0503">Monooxygenase</keyword>
<keyword evidence="3" id="KW-0560">Oxidoreductase</keyword>
<reference evidence="4 5" key="1">
    <citation type="submission" date="2019-01" db="EMBL/GenBank/DDBJ databases">
        <title>Ktedonosporobacter rubrisoli SCAWS-G2.</title>
        <authorList>
            <person name="Huang Y."/>
            <person name="Yan B."/>
        </authorList>
    </citation>
    <scope>NUCLEOTIDE SEQUENCE [LARGE SCALE GENOMIC DNA]</scope>
    <source>
        <strain evidence="4 5">SCAWS-G2</strain>
    </source>
</reference>
<gene>
    <name evidence="4" type="ORF">EPA93_28755</name>
</gene>
<dbReference type="GO" id="GO:0018580">
    <property type="term" value="F:nitronate monooxygenase activity"/>
    <property type="evidence" value="ECO:0007669"/>
    <property type="project" value="InterPro"/>
</dbReference>
<keyword evidence="1" id="KW-0285">Flavoprotein</keyword>
<dbReference type="Gene3D" id="3.20.20.70">
    <property type="entry name" value="Aldolase class I"/>
    <property type="match status" value="1"/>
</dbReference>